<dbReference type="Proteomes" id="UP000037530">
    <property type="component" value="Unassembled WGS sequence"/>
</dbReference>
<name>A0A0M0I467_9VIBR</name>
<dbReference type="STRING" id="171383.AKJ31_01745"/>
<keyword evidence="1" id="KW-0732">Signal</keyword>
<dbReference type="PANTHER" id="PTHR43265:SF1">
    <property type="entry name" value="ESTERASE ESTD"/>
    <property type="match status" value="1"/>
</dbReference>
<evidence type="ECO:0000259" key="2">
    <source>
        <dbReference type="Pfam" id="PF08840"/>
    </source>
</evidence>
<dbReference type="InterPro" id="IPR014940">
    <property type="entry name" value="BAAT_C"/>
</dbReference>
<evidence type="ECO:0000313" key="4">
    <source>
        <dbReference type="Proteomes" id="UP000037530"/>
    </source>
</evidence>
<feature type="signal peptide" evidence="1">
    <location>
        <begin position="1"/>
        <end position="24"/>
    </location>
</feature>
<dbReference type="OrthoDB" id="8666017at2"/>
<dbReference type="EMBL" id="LHPI01000001">
    <property type="protein sequence ID" value="KOO09111.1"/>
    <property type="molecule type" value="Genomic_DNA"/>
</dbReference>
<evidence type="ECO:0000256" key="1">
    <source>
        <dbReference type="SAM" id="SignalP"/>
    </source>
</evidence>
<evidence type="ECO:0000313" key="3">
    <source>
        <dbReference type="EMBL" id="KOO09111.1"/>
    </source>
</evidence>
<dbReference type="GO" id="GO:0052689">
    <property type="term" value="F:carboxylic ester hydrolase activity"/>
    <property type="evidence" value="ECO:0007669"/>
    <property type="project" value="TreeGrafter"/>
</dbReference>
<dbReference type="Gene3D" id="3.40.50.1820">
    <property type="entry name" value="alpha/beta hydrolase"/>
    <property type="match status" value="1"/>
</dbReference>
<sequence length="309" mass="34677">MTLKNILLALVLILNTVVAMHVQASTNFTLQRTDKTYINYYLHESIPSSDTLLVLIQGSDCNSVYHNKLINDKFAKVLPQADVLTVEKYGIDKNLEWDKDPERQDCPNAYLINDSPAQRVKDYTQVLNTLNQNRRYNKIVLIGGSEGALIANILASQLSDISATISLNGGGRKFVDDVLHNIRSQSPSDEAYKQASNGFIGFYNHILNSEPFELNMSGHGYQWWKEMFEIDQTQVLSKIATPVLLIQSGQDKNVSVDLAIAQAKQISKNQPNVSFKVFEQLDHSFEAADGTSQVDTVIKGIQHWLAQYL</sequence>
<feature type="domain" description="BAAT/Acyl-CoA thioester hydrolase C-terminal" evidence="2">
    <location>
        <begin position="137"/>
        <end position="265"/>
    </location>
</feature>
<protein>
    <recommendedName>
        <fullName evidence="2">BAAT/Acyl-CoA thioester hydrolase C-terminal domain-containing protein</fullName>
    </recommendedName>
</protein>
<dbReference type="RefSeq" id="WP_053407364.1">
    <property type="nucleotide sequence ID" value="NZ_DAIPHI010000078.1"/>
</dbReference>
<dbReference type="InterPro" id="IPR029058">
    <property type="entry name" value="AB_hydrolase_fold"/>
</dbReference>
<organism evidence="3 4">
    <name type="scientific">Vibrio hepatarius</name>
    <dbReference type="NCBI Taxonomy" id="171383"/>
    <lineage>
        <taxon>Bacteria</taxon>
        <taxon>Pseudomonadati</taxon>
        <taxon>Pseudomonadota</taxon>
        <taxon>Gammaproteobacteria</taxon>
        <taxon>Vibrionales</taxon>
        <taxon>Vibrionaceae</taxon>
        <taxon>Vibrio</taxon>
        <taxon>Vibrio oreintalis group</taxon>
    </lineage>
</organism>
<reference evidence="4" key="1">
    <citation type="submission" date="2015-08" db="EMBL/GenBank/DDBJ databases">
        <title>Vibrio galatheae sp. nov., a novel member of the Vibrionaceae family isolated from the Solomon Islands.</title>
        <authorList>
            <person name="Giubergia S."/>
            <person name="Machado H."/>
            <person name="Mateiu R.V."/>
            <person name="Gram L."/>
        </authorList>
    </citation>
    <scope>NUCLEOTIDE SEQUENCE [LARGE SCALE GENOMIC DNA]</scope>
    <source>
        <strain evidence="4">DSM 19134</strain>
    </source>
</reference>
<proteinExistence type="predicted"/>
<dbReference type="PATRIC" id="fig|171383.3.peg.362"/>
<accession>A0A0M0I467</accession>
<dbReference type="PANTHER" id="PTHR43265">
    <property type="entry name" value="ESTERASE ESTD"/>
    <property type="match status" value="1"/>
</dbReference>
<dbReference type="Pfam" id="PF08840">
    <property type="entry name" value="BAAT_C"/>
    <property type="match status" value="1"/>
</dbReference>
<dbReference type="AlphaFoldDB" id="A0A0M0I467"/>
<comment type="caution">
    <text evidence="3">The sequence shown here is derived from an EMBL/GenBank/DDBJ whole genome shotgun (WGS) entry which is preliminary data.</text>
</comment>
<dbReference type="InterPro" id="IPR053145">
    <property type="entry name" value="AB_hydrolase_Est10"/>
</dbReference>
<gene>
    <name evidence="3" type="ORF">AKJ31_01745</name>
</gene>
<dbReference type="SUPFAM" id="SSF53474">
    <property type="entry name" value="alpha/beta-Hydrolases"/>
    <property type="match status" value="1"/>
</dbReference>
<feature type="chain" id="PRO_5005600610" description="BAAT/Acyl-CoA thioester hydrolase C-terminal domain-containing protein" evidence="1">
    <location>
        <begin position="25"/>
        <end position="309"/>
    </location>
</feature>
<keyword evidence="4" id="KW-1185">Reference proteome</keyword>